<organism evidence="2 3">
    <name type="scientific">Sphingobacterium chuzhouense</name>
    <dbReference type="NCBI Taxonomy" id="1742264"/>
    <lineage>
        <taxon>Bacteria</taxon>
        <taxon>Pseudomonadati</taxon>
        <taxon>Bacteroidota</taxon>
        <taxon>Sphingobacteriia</taxon>
        <taxon>Sphingobacteriales</taxon>
        <taxon>Sphingobacteriaceae</taxon>
        <taxon>Sphingobacterium</taxon>
    </lineage>
</organism>
<sequence length="112" mass="12209">MKRLSLKVNLKSIVAALTIAIAGIGLVLASIEKEVEETVTPNVQELHWYFHLENGEYIYLGESATPPTSEECTPPTTDEEICMKGLNTNPPASSVNNSTPAVQEISREPLNN</sequence>
<protein>
    <submittedName>
        <fullName evidence="2">Uncharacterized protein</fullName>
    </submittedName>
</protein>
<evidence type="ECO:0000256" key="1">
    <source>
        <dbReference type="SAM" id="MobiDB-lite"/>
    </source>
</evidence>
<gene>
    <name evidence="2" type="ORF">H8B21_06540</name>
</gene>
<feature type="region of interest" description="Disordered" evidence="1">
    <location>
        <begin position="86"/>
        <end position="112"/>
    </location>
</feature>
<keyword evidence="3" id="KW-1185">Reference proteome</keyword>
<proteinExistence type="predicted"/>
<dbReference type="Proteomes" id="UP000651112">
    <property type="component" value="Unassembled WGS sequence"/>
</dbReference>
<evidence type="ECO:0000313" key="2">
    <source>
        <dbReference type="EMBL" id="MBD1421227.1"/>
    </source>
</evidence>
<dbReference type="EMBL" id="JACNYL010000002">
    <property type="protein sequence ID" value="MBD1421227.1"/>
    <property type="molecule type" value="Genomic_DNA"/>
</dbReference>
<name>A0ABR7XPX8_9SPHI</name>
<reference evidence="2 3" key="1">
    <citation type="submission" date="2020-08" db="EMBL/GenBank/DDBJ databases">
        <title>Sphingobacterium sp. DN00404 isolated from aquaculture water.</title>
        <authorList>
            <person name="Zhang M."/>
        </authorList>
    </citation>
    <scope>NUCLEOTIDE SEQUENCE [LARGE SCALE GENOMIC DNA]</scope>
    <source>
        <strain evidence="2 3">KCTC 42746</strain>
    </source>
</reference>
<evidence type="ECO:0000313" key="3">
    <source>
        <dbReference type="Proteomes" id="UP000651112"/>
    </source>
</evidence>
<dbReference type="RefSeq" id="WP_190313013.1">
    <property type="nucleotide sequence ID" value="NZ_JACNYL010000002.1"/>
</dbReference>
<comment type="caution">
    <text evidence="2">The sequence shown here is derived from an EMBL/GenBank/DDBJ whole genome shotgun (WGS) entry which is preliminary data.</text>
</comment>
<accession>A0ABR7XPX8</accession>
<feature type="compositionally biased region" description="Polar residues" evidence="1">
    <location>
        <begin position="86"/>
        <end position="101"/>
    </location>
</feature>